<dbReference type="EMBL" id="PFPK01000003">
    <property type="protein sequence ID" value="PIZ95812.1"/>
    <property type="molecule type" value="Genomic_DNA"/>
</dbReference>
<keyword evidence="1" id="KW-1133">Transmembrane helix</keyword>
<keyword evidence="1" id="KW-0812">Transmembrane</keyword>
<dbReference type="SUPFAM" id="SSF111369">
    <property type="entry name" value="HlyD-like secretion proteins"/>
    <property type="match status" value="1"/>
</dbReference>
<reference evidence="3" key="1">
    <citation type="submission" date="2017-09" db="EMBL/GenBank/DDBJ databases">
        <title>Depth-based differentiation of microbial function through sediment-hosted aquifers and enrichment of novel symbionts in the deep terrestrial subsurface.</title>
        <authorList>
            <person name="Probst A.J."/>
            <person name="Ladd B."/>
            <person name="Jarett J.K."/>
            <person name="Geller-Mcgrath D.E."/>
            <person name="Sieber C.M.K."/>
            <person name="Emerson J.B."/>
            <person name="Anantharaman K."/>
            <person name="Thomas B.C."/>
            <person name="Malmstrom R."/>
            <person name="Stieglmeier M."/>
            <person name="Klingl A."/>
            <person name="Woyke T."/>
            <person name="Ryan C.M."/>
            <person name="Banfield J.F."/>
        </authorList>
    </citation>
    <scope>NUCLEOTIDE SEQUENCE [LARGE SCALE GENOMIC DNA]</scope>
</reference>
<name>A0A2M7VA84_9BACT</name>
<comment type="caution">
    <text evidence="2">The sequence shown here is derived from an EMBL/GenBank/DDBJ whole genome shotgun (WGS) entry which is preliminary data.</text>
</comment>
<accession>A0A2M7VA84</accession>
<organism evidence="2 3">
    <name type="scientific">Candidatus Magasanikbacteria bacterium CG_4_10_14_0_2_um_filter_37_12</name>
    <dbReference type="NCBI Taxonomy" id="1974637"/>
    <lineage>
        <taxon>Bacteria</taxon>
        <taxon>Candidatus Magasanikiibacteriota</taxon>
    </lineage>
</organism>
<feature type="non-terminal residue" evidence="2">
    <location>
        <position position="139"/>
    </location>
</feature>
<feature type="transmembrane region" description="Helical" evidence="1">
    <location>
        <begin position="12"/>
        <end position="32"/>
    </location>
</feature>
<evidence type="ECO:0000313" key="2">
    <source>
        <dbReference type="EMBL" id="PIZ95812.1"/>
    </source>
</evidence>
<evidence type="ECO:0000256" key="1">
    <source>
        <dbReference type="SAM" id="Phobius"/>
    </source>
</evidence>
<proteinExistence type="predicted"/>
<dbReference type="AlphaFoldDB" id="A0A2M7VA84"/>
<sequence length="139" mass="15165">MDKIKRLLKKKTFWFVAVPVILVVLFFIKGSAPKPVGFSSSIVERMNLLQSVSETGSVVAKLEIAYGWEVSGQVSKVYKEVGDEVKKGEVIAELSNAQQSARLNEAYSALASAQAKLNLEYAGPSDEERNKSLASIDQA</sequence>
<dbReference type="Gene3D" id="2.40.50.100">
    <property type="match status" value="1"/>
</dbReference>
<protein>
    <submittedName>
        <fullName evidence="2">Uncharacterized protein</fullName>
    </submittedName>
</protein>
<gene>
    <name evidence="2" type="ORF">COX81_00195</name>
</gene>
<dbReference type="GO" id="GO:0015562">
    <property type="term" value="F:efflux transmembrane transporter activity"/>
    <property type="evidence" value="ECO:0007669"/>
    <property type="project" value="TreeGrafter"/>
</dbReference>
<dbReference type="Proteomes" id="UP000228568">
    <property type="component" value="Unassembled WGS sequence"/>
</dbReference>
<dbReference type="GO" id="GO:1990281">
    <property type="term" value="C:efflux pump complex"/>
    <property type="evidence" value="ECO:0007669"/>
    <property type="project" value="TreeGrafter"/>
</dbReference>
<dbReference type="PANTHER" id="PTHR30469">
    <property type="entry name" value="MULTIDRUG RESISTANCE PROTEIN MDTA"/>
    <property type="match status" value="1"/>
</dbReference>
<evidence type="ECO:0000313" key="3">
    <source>
        <dbReference type="Proteomes" id="UP000228568"/>
    </source>
</evidence>
<dbReference type="PANTHER" id="PTHR30469:SF33">
    <property type="entry name" value="SLR1207 PROTEIN"/>
    <property type="match status" value="1"/>
</dbReference>
<keyword evidence="1" id="KW-0472">Membrane</keyword>